<dbReference type="Ensembl" id="ENSGGOT00000033732.2">
    <property type="protein sequence ID" value="ENSGGOP00000046338.1"/>
    <property type="gene ID" value="ENSGGOG00000044153.1"/>
</dbReference>
<proteinExistence type="predicted"/>
<reference evidence="2 3" key="2">
    <citation type="journal article" date="2012" name="Nature">
        <title>Insights into hominid evolution from the gorilla genome sequence.</title>
        <authorList>
            <person name="Scally A."/>
            <person name="Dutheil J.Y."/>
            <person name="Hillier L.W."/>
            <person name="Jordan G.E."/>
            <person name="Goodhead I."/>
            <person name="Herrero J."/>
            <person name="Hobolth A."/>
            <person name="Lappalainen T."/>
            <person name="Mailund T."/>
            <person name="Marques-Bonet T."/>
            <person name="McCarthy S."/>
            <person name="Montgomery S.H."/>
            <person name="Schwalie P.C."/>
            <person name="Tang Y.A."/>
            <person name="Ward M.C."/>
            <person name="Xue Y."/>
            <person name="Yngvadottir B."/>
            <person name="Alkan C."/>
            <person name="Andersen L.N."/>
            <person name="Ayub Q."/>
            <person name="Ball E.V."/>
            <person name="Beal K."/>
            <person name="Bradley B.J."/>
            <person name="Chen Y."/>
            <person name="Clee C.M."/>
            <person name="Fitzgerald S."/>
            <person name="Graves T.A."/>
            <person name="Gu Y."/>
            <person name="Heath P."/>
            <person name="Heger A."/>
            <person name="Karakoc E."/>
            <person name="Kolb-Kokocinski A."/>
            <person name="Laird G.K."/>
            <person name="Lunter G."/>
            <person name="Meader S."/>
            <person name="Mort M."/>
            <person name="Mullikin J.C."/>
            <person name="Munch K."/>
            <person name="O'Connor T.D."/>
            <person name="Phillips A.D."/>
            <person name="Prado-Martinez J."/>
            <person name="Rogers A.S."/>
            <person name="Sajjadian S."/>
            <person name="Schmidt D."/>
            <person name="Shaw K."/>
            <person name="Simpson J.T."/>
            <person name="Stenson P.D."/>
            <person name="Turner D.J."/>
            <person name="Vigilant L."/>
            <person name="Vilella A.J."/>
            <person name="Whitener W."/>
            <person name="Zhu B."/>
            <person name="Cooper D.N."/>
            <person name="de Jong P."/>
            <person name="Dermitzakis E.T."/>
            <person name="Eichler E.E."/>
            <person name="Flicek P."/>
            <person name="Goldman N."/>
            <person name="Mundy N.I."/>
            <person name="Ning Z."/>
            <person name="Odom D.T."/>
            <person name="Ponting C.P."/>
            <person name="Quail M.A."/>
            <person name="Ryder O.A."/>
            <person name="Searle S.M."/>
            <person name="Warren W.C."/>
            <person name="Wilson R.K."/>
            <person name="Schierup M.H."/>
            <person name="Rogers J."/>
            <person name="Tyler-Smith C."/>
            <person name="Durbin R."/>
        </authorList>
    </citation>
    <scope>NUCLEOTIDE SEQUENCE [LARGE SCALE GENOMIC DNA]</scope>
</reference>
<accession>A0A2I2ZGR1</accession>
<sequence length="81" mass="8389">GGLGTTSASEETLTDDHSQGSFAEVKAAGPAHSHWDQDGCGGHSNRAAGLLQPPGSVLQGPYDEDQTHVAGTENRLFLVMD</sequence>
<evidence type="ECO:0000313" key="2">
    <source>
        <dbReference type="Ensembl" id="ENSGGOP00000046338.1"/>
    </source>
</evidence>
<dbReference type="Bgee" id="ENSGGOG00000044153">
    <property type="expression patterns" value="Expressed in testis"/>
</dbReference>
<dbReference type="EMBL" id="CABD030111209">
    <property type="status" value="NOT_ANNOTATED_CDS"/>
    <property type="molecule type" value="Genomic_DNA"/>
</dbReference>
<dbReference type="GeneTree" id="ENSGT00390000002019"/>
<dbReference type="AlphaFoldDB" id="A0A2I2ZGR1"/>
<keyword evidence="3" id="KW-1185">Reference proteome</keyword>
<reference evidence="2" key="3">
    <citation type="submission" date="2025-08" db="UniProtKB">
        <authorList>
            <consortium name="Ensembl"/>
        </authorList>
    </citation>
    <scope>IDENTIFICATION</scope>
</reference>
<name>A0A2I2ZGR1_GORGO</name>
<evidence type="ECO:0000313" key="3">
    <source>
        <dbReference type="Proteomes" id="UP000001519"/>
    </source>
</evidence>
<evidence type="ECO:0000256" key="1">
    <source>
        <dbReference type="SAM" id="MobiDB-lite"/>
    </source>
</evidence>
<dbReference type="InParanoid" id="A0A2I2ZGR1"/>
<protein>
    <submittedName>
        <fullName evidence="2">Uncharacterized protein</fullName>
    </submittedName>
</protein>
<dbReference type="Proteomes" id="UP000001519">
    <property type="component" value="Chromosome 19"/>
</dbReference>
<organism evidence="2 3">
    <name type="scientific">Gorilla gorilla gorilla</name>
    <name type="common">Western lowland gorilla</name>
    <dbReference type="NCBI Taxonomy" id="9595"/>
    <lineage>
        <taxon>Eukaryota</taxon>
        <taxon>Metazoa</taxon>
        <taxon>Chordata</taxon>
        <taxon>Craniata</taxon>
        <taxon>Vertebrata</taxon>
        <taxon>Euteleostomi</taxon>
        <taxon>Mammalia</taxon>
        <taxon>Eutheria</taxon>
        <taxon>Euarchontoglires</taxon>
        <taxon>Primates</taxon>
        <taxon>Haplorrhini</taxon>
        <taxon>Catarrhini</taxon>
        <taxon>Hominidae</taxon>
        <taxon>Gorilla</taxon>
    </lineage>
</organism>
<reference evidence="2" key="4">
    <citation type="submission" date="2025-09" db="UniProtKB">
        <authorList>
            <consortium name="Ensembl"/>
        </authorList>
    </citation>
    <scope>IDENTIFICATION</scope>
</reference>
<feature type="region of interest" description="Disordered" evidence="1">
    <location>
        <begin position="1"/>
        <end position="69"/>
    </location>
</feature>
<dbReference type="OMA" id="PYDEDQT"/>
<feature type="compositionally biased region" description="Polar residues" evidence="1">
    <location>
        <begin position="1"/>
        <end position="11"/>
    </location>
</feature>
<reference evidence="3" key="1">
    <citation type="submission" date="2011-05" db="EMBL/GenBank/DDBJ databases">
        <title>Insights into the evolution of the great apes provided by the gorilla genome.</title>
        <authorList>
            <person name="Scally A."/>
        </authorList>
    </citation>
    <scope>NUCLEOTIDE SEQUENCE [LARGE SCALE GENOMIC DNA]</scope>
</reference>